<feature type="compositionally biased region" description="Low complexity" evidence="1">
    <location>
        <begin position="11"/>
        <end position="24"/>
    </location>
</feature>
<feature type="region of interest" description="Disordered" evidence="1">
    <location>
        <begin position="148"/>
        <end position="168"/>
    </location>
</feature>
<feature type="compositionally biased region" description="Polar residues" evidence="1">
    <location>
        <begin position="1"/>
        <end position="10"/>
    </location>
</feature>
<dbReference type="Proteomes" id="UP001164929">
    <property type="component" value="Chromosome 10"/>
</dbReference>
<name>A0AAD6Q793_9ROSI</name>
<gene>
    <name evidence="2" type="ORF">NC653_025017</name>
</gene>
<accession>A0AAD6Q793</accession>
<dbReference type="PANTHER" id="PTHR31722:SF2">
    <property type="entry name" value="DNA CROSS-LINK REPAIR 1 PROTEIN-LIKE"/>
    <property type="match status" value="1"/>
</dbReference>
<organism evidence="2 3">
    <name type="scientific">Populus alba x Populus x berolinensis</name>
    <dbReference type="NCBI Taxonomy" id="444605"/>
    <lineage>
        <taxon>Eukaryota</taxon>
        <taxon>Viridiplantae</taxon>
        <taxon>Streptophyta</taxon>
        <taxon>Embryophyta</taxon>
        <taxon>Tracheophyta</taxon>
        <taxon>Spermatophyta</taxon>
        <taxon>Magnoliopsida</taxon>
        <taxon>eudicotyledons</taxon>
        <taxon>Gunneridae</taxon>
        <taxon>Pentapetalae</taxon>
        <taxon>rosids</taxon>
        <taxon>fabids</taxon>
        <taxon>Malpighiales</taxon>
        <taxon>Salicaceae</taxon>
        <taxon>Saliceae</taxon>
        <taxon>Populus</taxon>
    </lineage>
</organism>
<sequence>MISLETVQATSRSIEPSSPRSSFSADFLHDKNFIPISPNPQAEKDREAEREKARNAEFEFLSSKMSSQTMLTADELFFEGRLLPFWQMQHSEKLNKISLKTKEAEVGEGQEMSKEEPRVWFVDDDPSPRPPKCTVLWKELLRLKKQRASSLSPSSSSSSTSSTSSSALADIVTKEEGKHGPGNGEKHVKRIRKGLERTRSASIRIRPMINVPICTPVKSSALPPLFPLKKGRLESCSPAFVFRGLLIMMDTVNYNENDDKTYGLDKIISSSTLFLLRRQLSTFQLLTGRNLRGAMPPAKMQSLRIRDCRVICRGKVIDIRRSLTANHQTSSFYKNIGARCFKLHKLDGKKRKKIQVYNKE</sequence>
<dbReference type="EMBL" id="JAQIZT010000010">
    <property type="protein sequence ID" value="KAJ6981789.1"/>
    <property type="molecule type" value="Genomic_DNA"/>
</dbReference>
<proteinExistence type="predicted"/>
<feature type="compositionally biased region" description="Low complexity" evidence="1">
    <location>
        <begin position="149"/>
        <end position="166"/>
    </location>
</feature>
<reference evidence="2" key="1">
    <citation type="journal article" date="2023" name="Mol. Ecol. Resour.">
        <title>Chromosome-level genome assembly of a triploid poplar Populus alba 'Berolinensis'.</title>
        <authorList>
            <person name="Chen S."/>
            <person name="Yu Y."/>
            <person name="Wang X."/>
            <person name="Wang S."/>
            <person name="Zhang T."/>
            <person name="Zhou Y."/>
            <person name="He R."/>
            <person name="Meng N."/>
            <person name="Wang Y."/>
            <person name="Liu W."/>
            <person name="Liu Z."/>
            <person name="Liu J."/>
            <person name="Guo Q."/>
            <person name="Huang H."/>
            <person name="Sederoff R.R."/>
            <person name="Wang G."/>
            <person name="Qu G."/>
            <person name="Chen S."/>
        </authorList>
    </citation>
    <scope>NUCLEOTIDE SEQUENCE</scope>
    <source>
        <strain evidence="2">SC-2020</strain>
    </source>
</reference>
<feature type="region of interest" description="Disordered" evidence="1">
    <location>
        <begin position="1"/>
        <end position="50"/>
    </location>
</feature>
<evidence type="ECO:0000256" key="1">
    <source>
        <dbReference type="SAM" id="MobiDB-lite"/>
    </source>
</evidence>
<keyword evidence="3" id="KW-1185">Reference proteome</keyword>
<comment type="caution">
    <text evidence="2">The sequence shown here is derived from an EMBL/GenBank/DDBJ whole genome shotgun (WGS) entry which is preliminary data.</text>
</comment>
<evidence type="ECO:0000313" key="3">
    <source>
        <dbReference type="Proteomes" id="UP001164929"/>
    </source>
</evidence>
<protein>
    <submittedName>
        <fullName evidence="2">Uncharacterized protein</fullName>
    </submittedName>
</protein>
<dbReference type="AlphaFoldDB" id="A0AAD6Q793"/>
<evidence type="ECO:0000313" key="2">
    <source>
        <dbReference type="EMBL" id="KAJ6981789.1"/>
    </source>
</evidence>
<dbReference type="PANTHER" id="PTHR31722">
    <property type="entry name" value="OS06G0675200 PROTEIN"/>
    <property type="match status" value="1"/>
</dbReference>